<dbReference type="InterPro" id="IPR000014">
    <property type="entry name" value="PAS"/>
</dbReference>
<dbReference type="InterPro" id="IPR029787">
    <property type="entry name" value="Nucleotide_cyclase"/>
</dbReference>
<dbReference type="InterPro" id="IPR015943">
    <property type="entry name" value="WD40/YVTN_repeat-like_dom_sf"/>
</dbReference>
<dbReference type="InterPro" id="IPR000160">
    <property type="entry name" value="GGDEF_dom"/>
</dbReference>
<accession>A0A3A6TWF5</accession>
<evidence type="ECO:0000313" key="5">
    <source>
        <dbReference type="EMBL" id="RJY18726.1"/>
    </source>
</evidence>
<dbReference type="InterPro" id="IPR052155">
    <property type="entry name" value="Biofilm_reg_signaling"/>
</dbReference>
<dbReference type="InterPro" id="IPR013783">
    <property type="entry name" value="Ig-like_fold"/>
</dbReference>
<dbReference type="SUPFAM" id="SSF141868">
    <property type="entry name" value="EAL domain-like"/>
    <property type="match status" value="1"/>
</dbReference>
<dbReference type="OrthoDB" id="9804951at2"/>
<dbReference type="PANTHER" id="PTHR44757">
    <property type="entry name" value="DIGUANYLATE CYCLASE DGCP"/>
    <property type="match status" value="1"/>
</dbReference>
<dbReference type="Gene3D" id="2.130.10.10">
    <property type="entry name" value="YVTN repeat-like/Quinoprotein amine dehydrogenase"/>
    <property type="match status" value="2"/>
</dbReference>
<feature type="domain" description="EAL" evidence="3">
    <location>
        <begin position="1221"/>
        <end position="1476"/>
    </location>
</feature>
<dbReference type="InterPro" id="IPR001633">
    <property type="entry name" value="EAL_dom"/>
</dbReference>
<dbReference type="InterPro" id="IPR013655">
    <property type="entry name" value="PAS_fold_3"/>
</dbReference>
<evidence type="ECO:0000259" key="4">
    <source>
        <dbReference type="PROSITE" id="PS50887"/>
    </source>
</evidence>
<keyword evidence="6" id="KW-1185">Reference proteome</keyword>
<dbReference type="EMBL" id="QYYH01000016">
    <property type="protein sequence ID" value="RJY18726.1"/>
    <property type="molecule type" value="Genomic_DNA"/>
</dbReference>
<dbReference type="SMART" id="SM00086">
    <property type="entry name" value="PAC"/>
    <property type="match status" value="2"/>
</dbReference>
<evidence type="ECO:0000259" key="2">
    <source>
        <dbReference type="PROSITE" id="PS50113"/>
    </source>
</evidence>
<dbReference type="GO" id="GO:0003824">
    <property type="term" value="F:catalytic activity"/>
    <property type="evidence" value="ECO:0007669"/>
    <property type="project" value="UniProtKB-ARBA"/>
</dbReference>
<gene>
    <name evidence="5" type="ORF">D5R81_03820</name>
</gene>
<dbReference type="SMART" id="SM00267">
    <property type="entry name" value="GGDEF"/>
    <property type="match status" value="1"/>
</dbReference>
<sequence length="1493" mass="170543">MIRVIHFAFLILSGLLSVTFISESKAEKVVKRVISANNGLNSGVKDIAFDEKGFAWFATENGLYRAHNTTLLRIHSEDKHQELTDQFFYKVISIGDNKLLTSNFQQDYIFDITTNVFTPLTHFAAFTDYLSINITDAIRLNNGTLLMLTDSGDLMTIDDLNQPATSILQLDAPTNFPYKGMTLIANNKVLVYTEHKIEQIDLFTKKVIREWNFSDNTINQIVTDDNQLWVASNRGLLQIDLTQEVTLEHPQFSQAIFSVATDQNQFWLATEHGVFHWLPKTNEIIPINDELKRTANFTRPMKIAIDDSGLAWIYDDVLGIALLHNRPQFIQNTIHSGYQSSIFEQDIWSIYSTNNELWLSSNNKLIRIEHANQQPQPITIQGLEATDRIYGIQPWDDKHLLLLTTHGLHVFNTATMQTQSFSALTNSAPVLANETIFKSTFDPMEKRWWFATSAGLYYWQKNQNQLLEFPLIHNPKNVLSVRSVFLASDRKLWIGGENIFGYIKDQEFVSQSADLLNLDSLPTISHIAEPTPNTLWFGTAFKGLFEYEQTTQKTTSLNQQWGTQCDSVFFIQPANKHYLTGCDEGYLIKYNTQTKTVASFDVNDGLISSDLNEGAVFYHPKQGAYVGTPEGAMLIDVENMQQRLAEDGVFLASTEIYYDHHTEINLLPTHEIHIKPDVQLITLQLASHDYLDQNLPHLQYRLQREGAEPNNALVSLFGHSQLTLSGLQSGQYRLEFFSVINGVNQTSLHPYIFIVDEHWWQSQQVKSLVVFTLFMFGVLIVIRHRARTEKFKRLNSTLFETQDRLHQALRGSESDLWEWHVDDLKLHLGNYTTILHQGSDKLVYSMEELKIHPDDQQVLLEKWLLMVSGKVDVFTAEYRQMDKHGQWRWLRTIGKPVKLNIDTKKVETVAGISTDITESKTFEDKANILAQAFENTSEGVLIFTANEMVTVSNAAAQKAFNKNTKTLMTMSFNELIQQHAQPISINTLLNGSKSWTGELTLIISETESCPVWLNLSVIQSSNDRESQYVTVFSDISERKVAEAELLRLANYDDLTGLCNRSAFSATLNQAINDASKANNRLALLFLDLDRFKHINDSFGHSMGDELLIEAAQRLSNCLPDSGLLCRFGGDEFVVLLRDAKNMRLINNIAQAMLDQIIAPFELFGREFFISTSIGISIWPDDAKTSETLIKNADMAMYHAKDEGRGRYQYYSSDRNQQKLYALKLENDLRKAIKAQQLELYYQTQVDVLSDDKVIGMEALLRWHHPEEGYISPDVFIPIAESSGLIIDIDRWVFVQACRQVEKWKQRYQQPFRISVNVSGDHFRHPDFVQHVQDILRQRNICGQYIGLEITEGVLMKELEMGQRHLKQLRALGVEISIDDFGTGYSSLAYLRNLSVSTLKIDRKFIIDIITNKADQAIVSSIVELARNLGLKVVAEGIEDVEQLEQLLRRGCYLMQGYYFSMPSNWKVMQAHLDNTIGRRETLPLNDPEMESIG</sequence>
<dbReference type="Gene3D" id="3.20.20.450">
    <property type="entry name" value="EAL domain"/>
    <property type="match status" value="1"/>
</dbReference>
<dbReference type="SUPFAM" id="SSF101898">
    <property type="entry name" value="NHL repeat"/>
    <property type="match status" value="1"/>
</dbReference>
<dbReference type="PROSITE" id="PS50113">
    <property type="entry name" value="PAC"/>
    <property type="match status" value="2"/>
</dbReference>
<dbReference type="SUPFAM" id="SSF63829">
    <property type="entry name" value="Calcium-dependent phosphotriesterase"/>
    <property type="match status" value="1"/>
</dbReference>
<dbReference type="SUPFAM" id="SSF55073">
    <property type="entry name" value="Nucleotide cyclase"/>
    <property type="match status" value="1"/>
</dbReference>
<protein>
    <submittedName>
        <fullName evidence="5">EAL domain-containing protein</fullName>
    </submittedName>
</protein>
<dbReference type="InterPro" id="IPR035919">
    <property type="entry name" value="EAL_sf"/>
</dbReference>
<evidence type="ECO:0000259" key="3">
    <source>
        <dbReference type="PROSITE" id="PS50883"/>
    </source>
</evidence>
<dbReference type="SUPFAM" id="SSF55785">
    <property type="entry name" value="PYP-like sensor domain (PAS domain)"/>
    <property type="match status" value="2"/>
</dbReference>
<organism evidence="5 6">
    <name type="scientific">Parashewanella spongiae</name>
    <dbReference type="NCBI Taxonomy" id="342950"/>
    <lineage>
        <taxon>Bacteria</taxon>
        <taxon>Pseudomonadati</taxon>
        <taxon>Pseudomonadota</taxon>
        <taxon>Gammaproteobacteria</taxon>
        <taxon>Alteromonadales</taxon>
        <taxon>Shewanellaceae</taxon>
        <taxon>Parashewanella</taxon>
    </lineage>
</organism>
<dbReference type="Pfam" id="PF13426">
    <property type="entry name" value="PAS_9"/>
    <property type="match status" value="1"/>
</dbReference>
<dbReference type="InterPro" id="IPR035965">
    <property type="entry name" value="PAS-like_dom_sf"/>
</dbReference>
<feature type="domain" description="PAC" evidence="2">
    <location>
        <begin position="874"/>
        <end position="928"/>
    </location>
</feature>
<comment type="cofactor">
    <cofactor evidence="1">
        <name>Mg(2+)</name>
        <dbReference type="ChEBI" id="CHEBI:18420"/>
    </cofactor>
</comment>
<dbReference type="Pfam" id="PF08447">
    <property type="entry name" value="PAS_3"/>
    <property type="match status" value="1"/>
</dbReference>
<comment type="caution">
    <text evidence="5">The sequence shown here is derived from an EMBL/GenBank/DDBJ whole genome shotgun (WGS) entry which is preliminary data.</text>
</comment>
<dbReference type="CDD" id="cd01948">
    <property type="entry name" value="EAL"/>
    <property type="match status" value="1"/>
</dbReference>
<dbReference type="RefSeq" id="WP_121852331.1">
    <property type="nucleotide sequence ID" value="NZ_CP037952.1"/>
</dbReference>
<dbReference type="Proteomes" id="UP000273022">
    <property type="component" value="Unassembled WGS sequence"/>
</dbReference>
<name>A0A3A6TWF5_9GAMM</name>
<dbReference type="PANTHER" id="PTHR44757:SF2">
    <property type="entry name" value="BIOFILM ARCHITECTURE MAINTENANCE PROTEIN MBAA"/>
    <property type="match status" value="1"/>
</dbReference>
<dbReference type="Gene3D" id="3.30.70.270">
    <property type="match status" value="1"/>
</dbReference>
<dbReference type="PROSITE" id="PS50887">
    <property type="entry name" value="GGDEF"/>
    <property type="match status" value="1"/>
</dbReference>
<dbReference type="Gene3D" id="3.30.450.20">
    <property type="entry name" value="PAS domain"/>
    <property type="match status" value="2"/>
</dbReference>
<dbReference type="Pfam" id="PF00990">
    <property type="entry name" value="GGDEF"/>
    <property type="match status" value="1"/>
</dbReference>
<dbReference type="CDD" id="cd01949">
    <property type="entry name" value="GGDEF"/>
    <property type="match status" value="1"/>
</dbReference>
<dbReference type="InterPro" id="IPR000700">
    <property type="entry name" value="PAS-assoc_C"/>
</dbReference>
<dbReference type="SMART" id="SM00052">
    <property type="entry name" value="EAL"/>
    <property type="match status" value="1"/>
</dbReference>
<reference evidence="5 6" key="1">
    <citation type="submission" date="2018-09" db="EMBL/GenBank/DDBJ databases">
        <title>Phylogeny of the Shewanellaceae, and recommendation for two new genera, Pseudoshewanella and Parashewanella.</title>
        <authorList>
            <person name="Wang G."/>
        </authorList>
    </citation>
    <scope>NUCLEOTIDE SEQUENCE [LARGE SCALE GENOMIC DNA]</scope>
    <source>
        <strain evidence="5 6">KCTC 22492</strain>
    </source>
</reference>
<dbReference type="InterPro" id="IPR001610">
    <property type="entry name" value="PAC"/>
</dbReference>
<dbReference type="Gene3D" id="2.60.40.10">
    <property type="entry name" value="Immunoglobulins"/>
    <property type="match status" value="1"/>
</dbReference>
<dbReference type="FunFam" id="3.30.70.270:FF:000001">
    <property type="entry name" value="Diguanylate cyclase domain protein"/>
    <property type="match status" value="1"/>
</dbReference>
<proteinExistence type="predicted"/>
<evidence type="ECO:0000313" key="6">
    <source>
        <dbReference type="Proteomes" id="UP000273022"/>
    </source>
</evidence>
<dbReference type="PROSITE" id="PS50883">
    <property type="entry name" value="EAL"/>
    <property type="match status" value="1"/>
</dbReference>
<feature type="domain" description="PAC" evidence="2">
    <location>
        <begin position="995"/>
        <end position="1047"/>
    </location>
</feature>
<dbReference type="Pfam" id="PF00563">
    <property type="entry name" value="EAL"/>
    <property type="match status" value="1"/>
</dbReference>
<feature type="domain" description="GGDEF" evidence="4">
    <location>
        <begin position="1079"/>
        <end position="1212"/>
    </location>
</feature>
<dbReference type="NCBIfam" id="TIGR00254">
    <property type="entry name" value="GGDEF"/>
    <property type="match status" value="1"/>
</dbReference>
<dbReference type="InterPro" id="IPR043128">
    <property type="entry name" value="Rev_trsase/Diguanyl_cyclase"/>
</dbReference>
<evidence type="ECO:0000256" key="1">
    <source>
        <dbReference type="ARBA" id="ARBA00001946"/>
    </source>
</evidence>